<evidence type="ECO:0008006" key="3">
    <source>
        <dbReference type="Google" id="ProtNLM"/>
    </source>
</evidence>
<evidence type="ECO:0000313" key="1">
    <source>
        <dbReference type="EMBL" id="KMM38808.1"/>
    </source>
</evidence>
<gene>
    <name evidence="1" type="ORF">AB986_05960</name>
</gene>
<evidence type="ECO:0000313" key="2">
    <source>
        <dbReference type="Proteomes" id="UP000035996"/>
    </source>
</evidence>
<proteinExistence type="predicted"/>
<dbReference type="EMBL" id="LELK01000001">
    <property type="protein sequence ID" value="KMM38808.1"/>
    <property type="molecule type" value="Genomic_DNA"/>
</dbReference>
<protein>
    <recommendedName>
        <fullName evidence="3">Peptidyl-prolyl cis-trans isomerase</fullName>
    </recommendedName>
</protein>
<dbReference type="PATRIC" id="fig|157733.3.peg.3430"/>
<organism evidence="1 2">
    <name type="scientific">Guptibacillus hwajinpoensis</name>
    <dbReference type="NCBI Taxonomy" id="208199"/>
    <lineage>
        <taxon>Bacteria</taxon>
        <taxon>Bacillati</taxon>
        <taxon>Bacillota</taxon>
        <taxon>Bacilli</taxon>
        <taxon>Bacillales</taxon>
        <taxon>Guptibacillaceae</taxon>
        <taxon>Guptibacillus</taxon>
    </lineage>
</organism>
<dbReference type="OrthoDB" id="2404998at2"/>
<reference evidence="1" key="1">
    <citation type="submission" date="2015-06" db="EMBL/GenBank/DDBJ databases">
        <authorList>
            <person name="Liu B."/>
            <person name="Wang J."/>
            <person name="Zhu Y."/>
            <person name="Liu G."/>
            <person name="Chen Q."/>
            <person name="Zheng C."/>
            <person name="Che J."/>
            <person name="Ge C."/>
            <person name="Shi H."/>
            <person name="Pan Z."/>
            <person name="Liu X."/>
        </authorList>
    </citation>
    <scope>NUCLEOTIDE SEQUENCE [LARGE SCALE GENOMIC DNA]</scope>
    <source>
        <strain evidence="1">DSM 16346</strain>
    </source>
</reference>
<dbReference type="Proteomes" id="UP000035996">
    <property type="component" value="Unassembled WGS sequence"/>
</dbReference>
<name>A0A0J6D0G1_9BACL</name>
<keyword evidence="2" id="KW-1185">Reference proteome</keyword>
<comment type="caution">
    <text evidence="1">The sequence shown here is derived from an EMBL/GenBank/DDBJ whole genome shotgun (WGS) entry which is preliminary data.</text>
</comment>
<dbReference type="STRING" id="157733.AB986_05960"/>
<sequence length="164" mass="18849">METIIPIKGKVNYSITLDASVWIFDDRKVELEEFLKFDNSTEKNENDYIKTQSERWERERTGIKPPVNRSIKRFEKERVLTGSFVIPLAPFLENADPIDNELNVQLISENGDSYVLTMEEAVNGFLRFSKDGKPLREDGPVHFYYGDGSNASDPYKHISSIAII</sequence>
<accession>A0A0J6D0G1</accession>
<dbReference type="AlphaFoldDB" id="A0A0J6D0G1"/>
<dbReference type="RefSeq" id="WP_048309948.1">
    <property type="nucleotide sequence ID" value="NZ_CP119526.1"/>
</dbReference>